<dbReference type="KEGG" id="brb:EH207_00795"/>
<dbReference type="Pfam" id="PF03889">
    <property type="entry name" value="ArfA"/>
    <property type="match status" value="1"/>
</dbReference>
<protein>
    <submittedName>
        <fullName evidence="1">Alternative ribosome-rescue factor A</fullName>
    </submittedName>
</protein>
<evidence type="ECO:0000313" key="1">
    <source>
        <dbReference type="EMBL" id="QCR07224.1"/>
    </source>
</evidence>
<dbReference type="OrthoDB" id="8603552at2"/>
<sequence>MTTYCHKRGKIHDNAIEALLYDPMFRQRVEVNVKGKGSYRRKDKHAKMGNWESSGKKSNDYLPLVFLFSDGFTTGLDMNMSASLHHDVFYKSFLSSAYSLGCC</sequence>
<dbReference type="Proteomes" id="UP000299580">
    <property type="component" value="Chromosome"/>
</dbReference>
<dbReference type="EMBL" id="CP034035">
    <property type="protein sequence ID" value="QCR07224.1"/>
    <property type="molecule type" value="Genomic_DNA"/>
</dbReference>
<organism evidence="1 2">
    <name type="scientific">Brenneria rubrifaciens</name>
    <dbReference type="NCBI Taxonomy" id="55213"/>
    <lineage>
        <taxon>Bacteria</taxon>
        <taxon>Pseudomonadati</taxon>
        <taxon>Pseudomonadota</taxon>
        <taxon>Gammaproteobacteria</taxon>
        <taxon>Enterobacterales</taxon>
        <taxon>Pectobacteriaceae</taxon>
        <taxon>Brenneria</taxon>
    </lineage>
</organism>
<dbReference type="AlphaFoldDB" id="A0A4P8QV47"/>
<dbReference type="GO" id="GO:0072344">
    <property type="term" value="P:rescue of stalled ribosome"/>
    <property type="evidence" value="ECO:0007669"/>
    <property type="project" value="InterPro"/>
</dbReference>
<accession>A0A4P8QV47</accession>
<gene>
    <name evidence="1" type="ORF">EH207_00795</name>
</gene>
<reference evidence="1 2" key="1">
    <citation type="submission" date="2018-11" db="EMBL/GenBank/DDBJ databases">
        <title>Genome sequences of Brenneria nigrifluens and Brenneria rubrifaciens.</title>
        <authorList>
            <person name="Poret-Peterson A.T."/>
            <person name="McClean A.E."/>
            <person name="Kluepfel D.A."/>
        </authorList>
    </citation>
    <scope>NUCLEOTIDE SEQUENCE [LARGE SCALE GENOMIC DNA]</scope>
    <source>
        <strain evidence="1 2">6D370</strain>
    </source>
</reference>
<dbReference type="InterPro" id="IPR005589">
    <property type="entry name" value="ArfA"/>
</dbReference>
<keyword evidence="2" id="KW-1185">Reference proteome</keyword>
<name>A0A4P8QV47_9GAMM</name>
<evidence type="ECO:0000313" key="2">
    <source>
        <dbReference type="Proteomes" id="UP000299580"/>
    </source>
</evidence>
<proteinExistence type="predicted"/>